<gene>
    <name evidence="2" type="ORF">WJM97_21100</name>
</gene>
<evidence type="ECO:0000313" key="3">
    <source>
        <dbReference type="Proteomes" id="UP001483337"/>
    </source>
</evidence>
<name>A0ABZ2UWQ4_9CYAN</name>
<reference evidence="2 3" key="1">
    <citation type="submission" date="2024-04" db="EMBL/GenBank/DDBJ databases">
        <title>Okeanomitos corallinicola gen. &amp; sp. nov. (Nostocales, Cyanobacteria), a new toxic marine heterocyst-forming cyanobacterium from a coral reef.</title>
        <authorList>
            <person name="Li H."/>
            <person name="Li R."/>
            <person name="Kang J."/>
            <person name="Hii K.S."/>
            <person name="Mohamed H.F."/>
            <person name="Xu X."/>
            <person name="Luo Z."/>
        </authorList>
    </citation>
    <scope>NUCLEOTIDE SEQUENCE [LARGE SCALE GENOMIC DNA]</scope>
    <source>
        <strain evidence="2 3">TIOX110</strain>
    </source>
</reference>
<feature type="transmembrane region" description="Helical" evidence="1">
    <location>
        <begin position="16"/>
        <end position="38"/>
    </location>
</feature>
<proteinExistence type="predicted"/>
<keyword evidence="3" id="KW-1185">Reference proteome</keyword>
<feature type="transmembrane region" description="Helical" evidence="1">
    <location>
        <begin position="172"/>
        <end position="195"/>
    </location>
</feature>
<feature type="transmembrane region" description="Helical" evidence="1">
    <location>
        <begin position="110"/>
        <end position="131"/>
    </location>
</feature>
<evidence type="ECO:0000313" key="2">
    <source>
        <dbReference type="EMBL" id="WZB87823.1"/>
    </source>
</evidence>
<feature type="transmembrane region" description="Helical" evidence="1">
    <location>
        <begin position="143"/>
        <end position="166"/>
    </location>
</feature>
<protein>
    <submittedName>
        <fullName evidence="2">Uncharacterized protein</fullName>
    </submittedName>
</protein>
<dbReference type="RefSeq" id="WP_353930734.1">
    <property type="nucleotide sequence ID" value="NZ_CP150886.1"/>
</dbReference>
<dbReference type="Proteomes" id="UP001483337">
    <property type="component" value="Chromosome"/>
</dbReference>
<sequence>MQLVTKKAQKNNLIKIKLLIFTSLWSVSILGAFIVSLVVVEIGEKPDVEVLEAAIGALVIALPQSYLLRGKILPLSWIVSTMLGWVLITVMGVGAVGWFVLSTKFLSFRIFYGIISGGIGGLVIGMTQWWLAIPPSVCWGWCWMFLSSAIWAIALSFGSVIGVIFYNSTNLFLGEIIGLAFTWLVFSILTGISAYKLFK</sequence>
<keyword evidence="1" id="KW-0812">Transmembrane</keyword>
<feature type="transmembrane region" description="Helical" evidence="1">
    <location>
        <begin position="75"/>
        <end position="98"/>
    </location>
</feature>
<accession>A0ABZ2UWQ4</accession>
<evidence type="ECO:0000256" key="1">
    <source>
        <dbReference type="SAM" id="Phobius"/>
    </source>
</evidence>
<keyword evidence="1" id="KW-1133">Transmembrane helix</keyword>
<dbReference type="EMBL" id="CP150886">
    <property type="protein sequence ID" value="WZB87823.1"/>
    <property type="molecule type" value="Genomic_DNA"/>
</dbReference>
<organism evidence="2 3">
    <name type="scientific">Okeanomitos corallinicola TIOX110</name>
    <dbReference type="NCBI Taxonomy" id="3133117"/>
    <lineage>
        <taxon>Bacteria</taxon>
        <taxon>Bacillati</taxon>
        <taxon>Cyanobacteriota</taxon>
        <taxon>Cyanophyceae</taxon>
        <taxon>Nostocales</taxon>
        <taxon>Aphanizomenonaceae</taxon>
        <taxon>Okeanomitos</taxon>
    </lineage>
</organism>
<keyword evidence="1" id="KW-0472">Membrane</keyword>